<comment type="caution">
    <text evidence="2">The sequence shown here is derived from an EMBL/GenBank/DDBJ whole genome shotgun (WGS) entry which is preliminary data.</text>
</comment>
<feature type="region of interest" description="Disordered" evidence="1">
    <location>
        <begin position="36"/>
        <end position="60"/>
    </location>
</feature>
<reference evidence="3" key="1">
    <citation type="journal article" date="2019" name="Int. J. Syst. Evol. Microbiol.">
        <title>The Global Catalogue of Microorganisms (GCM) 10K type strain sequencing project: providing services to taxonomists for standard genome sequencing and annotation.</title>
        <authorList>
            <consortium name="The Broad Institute Genomics Platform"/>
            <consortium name="The Broad Institute Genome Sequencing Center for Infectious Disease"/>
            <person name="Wu L."/>
            <person name="Ma J."/>
        </authorList>
    </citation>
    <scope>NUCLEOTIDE SEQUENCE [LARGE SCALE GENOMIC DNA]</scope>
    <source>
        <strain evidence="3">KACC 13778</strain>
    </source>
</reference>
<evidence type="ECO:0000313" key="2">
    <source>
        <dbReference type="EMBL" id="MFC5495831.1"/>
    </source>
</evidence>
<accession>A0ABW0N6D5</accession>
<evidence type="ECO:0008006" key="4">
    <source>
        <dbReference type="Google" id="ProtNLM"/>
    </source>
</evidence>
<organism evidence="2 3">
    <name type="scientific">Nocardioides caricicola</name>
    <dbReference type="NCBI Taxonomy" id="634770"/>
    <lineage>
        <taxon>Bacteria</taxon>
        <taxon>Bacillati</taxon>
        <taxon>Actinomycetota</taxon>
        <taxon>Actinomycetes</taxon>
        <taxon>Propionibacteriales</taxon>
        <taxon>Nocardioidaceae</taxon>
        <taxon>Nocardioides</taxon>
    </lineage>
</organism>
<dbReference type="Proteomes" id="UP001595956">
    <property type="component" value="Unassembled WGS sequence"/>
</dbReference>
<evidence type="ECO:0000313" key="3">
    <source>
        <dbReference type="Proteomes" id="UP001595956"/>
    </source>
</evidence>
<protein>
    <recommendedName>
        <fullName evidence="4">ANTAR domain-containing protein</fullName>
    </recommendedName>
</protein>
<proteinExistence type="predicted"/>
<dbReference type="EMBL" id="JBHSMD010000011">
    <property type="protein sequence ID" value="MFC5495831.1"/>
    <property type="molecule type" value="Genomic_DNA"/>
</dbReference>
<dbReference type="RefSeq" id="WP_345182446.1">
    <property type="nucleotide sequence ID" value="NZ_BAABFQ010000010.1"/>
</dbReference>
<sequence length="125" mass="13124">MTDARAALRAEILRSNRALRGWAVGLRARSRTVRQAAGATRAGTHHARSGEPVATAPDPAPDPALGDIAVTDLFVILVDDHGLGVLDAVRALATGLAVAGYPPDYDRVSAADAFDILHVALRPER</sequence>
<keyword evidence="3" id="KW-1185">Reference proteome</keyword>
<gene>
    <name evidence="2" type="ORF">ACFPKY_22180</name>
</gene>
<name>A0ABW0N6D5_9ACTN</name>
<evidence type="ECO:0000256" key="1">
    <source>
        <dbReference type="SAM" id="MobiDB-lite"/>
    </source>
</evidence>